<gene>
    <name evidence="2" type="ORF">APICC_00409</name>
</gene>
<feature type="domain" description="EF-hand" evidence="1">
    <location>
        <begin position="36"/>
        <end position="71"/>
    </location>
</feature>
<dbReference type="AlphaFoldDB" id="A0A2A3EB26"/>
<sequence>MEKIDKSISRLSIKQSIALRRLTKTEVIAPIVELTILEKRICEVFDIFDTTKSDEIDVKDLGIIIRTLGCVVTEAELQEIQVQVEDVVTNRIPLKKFLEYMSKAIGEYKYKPAEPEDLLKAFQLLDPEHRGYIMREDLEKIMMETGEPFSTEEINNMMAIACDPETKQINYEHYINLLLVKIPEPLNVYSIADLMEAARLEALPKKPKLDSLLLTYQ</sequence>
<dbReference type="InterPro" id="IPR002048">
    <property type="entry name" value="EF_hand_dom"/>
</dbReference>
<dbReference type="InterPro" id="IPR011992">
    <property type="entry name" value="EF-hand-dom_pair"/>
</dbReference>
<evidence type="ECO:0000313" key="3">
    <source>
        <dbReference type="Proteomes" id="UP000242457"/>
    </source>
</evidence>
<proteinExistence type="predicted"/>
<dbReference type="Gene3D" id="1.10.238.10">
    <property type="entry name" value="EF-hand"/>
    <property type="match status" value="2"/>
</dbReference>
<protein>
    <submittedName>
        <fullName evidence="2">EF-hand calcium-binding domain-containing protein</fullName>
    </submittedName>
</protein>
<dbReference type="PANTHER" id="PTHR46763:SF1">
    <property type="entry name" value="DYNEIN REGULATORY COMPLEX PROTEIN 8"/>
    <property type="match status" value="1"/>
</dbReference>
<dbReference type="FunFam" id="1.10.238.10:FF:000001">
    <property type="entry name" value="Calmodulin 1"/>
    <property type="match status" value="1"/>
</dbReference>
<dbReference type="PROSITE" id="PS50222">
    <property type="entry name" value="EF_HAND_2"/>
    <property type="match status" value="2"/>
</dbReference>
<dbReference type="Proteomes" id="UP000242457">
    <property type="component" value="Unassembled WGS sequence"/>
</dbReference>
<dbReference type="PANTHER" id="PTHR46763">
    <property type="entry name" value="DYNEIN REGULATORY COMPLEX PROTEIN 8"/>
    <property type="match status" value="1"/>
</dbReference>
<organism evidence="2 3">
    <name type="scientific">Apis cerana cerana</name>
    <name type="common">Oriental honeybee</name>
    <dbReference type="NCBI Taxonomy" id="94128"/>
    <lineage>
        <taxon>Eukaryota</taxon>
        <taxon>Metazoa</taxon>
        <taxon>Ecdysozoa</taxon>
        <taxon>Arthropoda</taxon>
        <taxon>Hexapoda</taxon>
        <taxon>Insecta</taxon>
        <taxon>Pterygota</taxon>
        <taxon>Neoptera</taxon>
        <taxon>Endopterygota</taxon>
        <taxon>Hymenoptera</taxon>
        <taxon>Apocrita</taxon>
        <taxon>Aculeata</taxon>
        <taxon>Apoidea</taxon>
        <taxon>Anthophila</taxon>
        <taxon>Apidae</taxon>
        <taxon>Apis</taxon>
    </lineage>
</organism>
<dbReference type="EMBL" id="KZ288309">
    <property type="protein sequence ID" value="PBC28674.1"/>
    <property type="molecule type" value="Genomic_DNA"/>
</dbReference>
<dbReference type="SUPFAM" id="SSF47473">
    <property type="entry name" value="EF-hand"/>
    <property type="match status" value="1"/>
</dbReference>
<name>A0A2A3EB26_APICC</name>
<dbReference type="Pfam" id="PF13499">
    <property type="entry name" value="EF-hand_7"/>
    <property type="match status" value="1"/>
</dbReference>
<accession>A0A2A3EB26</accession>
<dbReference type="GO" id="GO:0005509">
    <property type="term" value="F:calcium ion binding"/>
    <property type="evidence" value="ECO:0007669"/>
    <property type="project" value="InterPro"/>
</dbReference>
<evidence type="ECO:0000313" key="2">
    <source>
        <dbReference type="EMBL" id="PBC28674.1"/>
    </source>
</evidence>
<reference evidence="2 3" key="1">
    <citation type="submission" date="2014-07" db="EMBL/GenBank/DDBJ databases">
        <title>Genomic and transcriptomic analysis on Apis cerana provide comprehensive insights into honey bee biology.</title>
        <authorList>
            <person name="Diao Q."/>
            <person name="Sun L."/>
            <person name="Zheng H."/>
            <person name="Zheng H."/>
            <person name="Xu S."/>
            <person name="Wang S."/>
            <person name="Zeng Z."/>
            <person name="Hu F."/>
            <person name="Su S."/>
            <person name="Wu J."/>
        </authorList>
    </citation>
    <scope>NUCLEOTIDE SEQUENCE [LARGE SCALE GENOMIC DNA]</scope>
    <source>
        <tissue evidence="2">Pupae without intestine</tissue>
    </source>
</reference>
<evidence type="ECO:0000259" key="1">
    <source>
        <dbReference type="PROSITE" id="PS50222"/>
    </source>
</evidence>
<dbReference type="STRING" id="94128.A0A2A3EB26"/>
<feature type="domain" description="EF-hand" evidence="1">
    <location>
        <begin position="113"/>
        <end position="148"/>
    </location>
</feature>
<keyword evidence="3" id="KW-1185">Reference proteome</keyword>
<dbReference type="OrthoDB" id="10260307at2759"/>